<proteinExistence type="predicted"/>
<comment type="caution">
    <text evidence="2">The sequence shown here is derived from an EMBL/GenBank/DDBJ whole genome shotgun (WGS) entry which is preliminary data.</text>
</comment>
<dbReference type="EMBL" id="JAULSW010000004">
    <property type="protein sequence ID" value="KAK3385795.1"/>
    <property type="molecule type" value="Genomic_DNA"/>
</dbReference>
<name>A0AAE0U067_9PEZI</name>
<accession>A0AAE0U067</accession>
<reference evidence="2" key="2">
    <citation type="submission" date="2023-06" db="EMBL/GenBank/DDBJ databases">
        <authorList>
            <consortium name="Lawrence Berkeley National Laboratory"/>
            <person name="Haridas S."/>
            <person name="Hensen N."/>
            <person name="Bonometti L."/>
            <person name="Westerberg I."/>
            <person name="Brannstrom I.O."/>
            <person name="Guillou S."/>
            <person name="Cros-Aarteil S."/>
            <person name="Calhoun S."/>
            <person name="Kuo A."/>
            <person name="Mondo S."/>
            <person name="Pangilinan J."/>
            <person name="Riley R."/>
            <person name="LaButti K."/>
            <person name="Andreopoulos B."/>
            <person name="Lipzen A."/>
            <person name="Chen C."/>
            <person name="Yanf M."/>
            <person name="Daum C."/>
            <person name="Ng V."/>
            <person name="Clum A."/>
            <person name="Steindorff A."/>
            <person name="Ohm R."/>
            <person name="Martin F."/>
            <person name="Silar P."/>
            <person name="Natvig D."/>
            <person name="Lalanne C."/>
            <person name="Gautier V."/>
            <person name="Ament-velasquez S.L."/>
            <person name="Kruys A."/>
            <person name="Hutchinson M.I."/>
            <person name="Powell A.J."/>
            <person name="Barry K."/>
            <person name="Miller A.N."/>
            <person name="Grigoriev I.V."/>
            <person name="Debuchy R."/>
            <person name="Gladieux P."/>
            <person name="Thoren M.H."/>
            <person name="Johannesson H."/>
        </authorList>
    </citation>
    <scope>NUCLEOTIDE SEQUENCE</scope>
    <source>
        <strain evidence="2">CBS 232.78</strain>
    </source>
</reference>
<dbReference type="Pfam" id="PF06985">
    <property type="entry name" value="HET"/>
    <property type="match status" value="1"/>
</dbReference>
<dbReference type="Pfam" id="PF26639">
    <property type="entry name" value="Het-6_barrel"/>
    <property type="match status" value="1"/>
</dbReference>
<dbReference type="PANTHER" id="PTHR24148">
    <property type="entry name" value="ANKYRIN REPEAT DOMAIN-CONTAINING PROTEIN 39 HOMOLOG-RELATED"/>
    <property type="match status" value="1"/>
</dbReference>
<organism evidence="2 3">
    <name type="scientific">Podospora didyma</name>
    <dbReference type="NCBI Taxonomy" id="330526"/>
    <lineage>
        <taxon>Eukaryota</taxon>
        <taxon>Fungi</taxon>
        <taxon>Dikarya</taxon>
        <taxon>Ascomycota</taxon>
        <taxon>Pezizomycotina</taxon>
        <taxon>Sordariomycetes</taxon>
        <taxon>Sordariomycetidae</taxon>
        <taxon>Sordariales</taxon>
        <taxon>Podosporaceae</taxon>
        <taxon>Podospora</taxon>
    </lineage>
</organism>
<dbReference type="AlphaFoldDB" id="A0AAE0U067"/>
<protein>
    <submittedName>
        <fullName evidence="2">Heterokaryon incompatibility protein-domain-containing protein</fullName>
    </submittedName>
</protein>
<dbReference type="InterPro" id="IPR010730">
    <property type="entry name" value="HET"/>
</dbReference>
<dbReference type="Proteomes" id="UP001285441">
    <property type="component" value="Unassembled WGS sequence"/>
</dbReference>
<feature type="domain" description="Heterokaryon incompatibility" evidence="1">
    <location>
        <begin position="65"/>
        <end position="263"/>
    </location>
</feature>
<dbReference type="InterPro" id="IPR052895">
    <property type="entry name" value="HetReg/Transcr_Mod"/>
</dbReference>
<dbReference type="PANTHER" id="PTHR24148:SF82">
    <property type="entry name" value="HETEROKARYON INCOMPATIBILITY DOMAIN-CONTAINING PROTEIN"/>
    <property type="match status" value="1"/>
</dbReference>
<reference evidence="2" key="1">
    <citation type="journal article" date="2023" name="Mol. Phylogenet. Evol.">
        <title>Genome-scale phylogeny and comparative genomics of the fungal order Sordariales.</title>
        <authorList>
            <person name="Hensen N."/>
            <person name="Bonometti L."/>
            <person name="Westerberg I."/>
            <person name="Brannstrom I.O."/>
            <person name="Guillou S."/>
            <person name="Cros-Aarteil S."/>
            <person name="Calhoun S."/>
            <person name="Haridas S."/>
            <person name="Kuo A."/>
            <person name="Mondo S."/>
            <person name="Pangilinan J."/>
            <person name="Riley R."/>
            <person name="LaButti K."/>
            <person name="Andreopoulos B."/>
            <person name="Lipzen A."/>
            <person name="Chen C."/>
            <person name="Yan M."/>
            <person name="Daum C."/>
            <person name="Ng V."/>
            <person name="Clum A."/>
            <person name="Steindorff A."/>
            <person name="Ohm R.A."/>
            <person name="Martin F."/>
            <person name="Silar P."/>
            <person name="Natvig D.O."/>
            <person name="Lalanne C."/>
            <person name="Gautier V."/>
            <person name="Ament-Velasquez S.L."/>
            <person name="Kruys A."/>
            <person name="Hutchinson M.I."/>
            <person name="Powell A.J."/>
            <person name="Barry K."/>
            <person name="Miller A.N."/>
            <person name="Grigoriev I.V."/>
            <person name="Debuchy R."/>
            <person name="Gladieux P."/>
            <person name="Hiltunen Thoren M."/>
            <person name="Johannesson H."/>
        </authorList>
    </citation>
    <scope>NUCLEOTIDE SEQUENCE</scope>
    <source>
        <strain evidence="2">CBS 232.78</strain>
    </source>
</reference>
<keyword evidence="3" id="KW-1185">Reference proteome</keyword>
<evidence type="ECO:0000313" key="2">
    <source>
        <dbReference type="EMBL" id="KAK3385795.1"/>
    </source>
</evidence>
<gene>
    <name evidence="2" type="ORF">B0H63DRAFT_473608</name>
</gene>
<sequence>MASPAPDGRRLYRYPELPGNTSRDHFRLVSISPEESSWATRLGVRKREGIRGRITVVAIDGRNDYDALSYCWSGHTLSSDARGLQSQVKEPRDIAIDTPDGAGAMGQIIPITPALGMALRYLRDRGAHRPIFIDQICINQGDVDERNRQVGLMGRIYGGCAEVLGWLGPAGAHSASLMVFASRLSRSSVLSKIVGDATDEYGQDMRRAIGRPGRVAEVVSGEVARDEYELRRLVKRFGSALPLKGVLDVFSRAWFRRMWIVQEACLPARLTLVCGRDSCSIHDLAKLHYFFSVRASMSADRLAAGNGISTSDMMSFLSRILAIRKAVVRGGSGDGSNGGGAGLTSRGLGAADLVMALNATNGATAKTAADTKFRATDSRDCIYGLLGLASVSDGAAQSIVPDYNKSVEEVFTEFAALAVRDNVDLLLYAHPERKAMRDLPSWVPDWSSDLTLPASYTASDAGHGFAAGKGTAGDPPSPAVVVEHGNLLVVLGLLLDRAEQVGRCWLEPWVGEEGDYLLPNETEFRSILAFCTEVRSLWEAALRKPESVSVRPEGGIDQAVWLTCTAGLGLLDSLEESILGHPVSGMPFLGFLFKNMIEVAEARSDRNGVRKVAINSQITIILDALYKQNERRCFVTSRGYVGLGPLGMRPDDEVVVLRGSSTPMVLRPGQTVRDAYTYVGEAYCHGVMYGEALRKNGQDGWMTFQIA</sequence>
<evidence type="ECO:0000259" key="1">
    <source>
        <dbReference type="Pfam" id="PF06985"/>
    </source>
</evidence>
<evidence type="ECO:0000313" key="3">
    <source>
        <dbReference type="Proteomes" id="UP001285441"/>
    </source>
</evidence>